<dbReference type="EMBL" id="WPAF01000024">
    <property type="protein sequence ID" value="KAF0133533.1"/>
    <property type="molecule type" value="Genomic_DNA"/>
</dbReference>
<reference evidence="1 2" key="1">
    <citation type="submission" date="2019-12" db="EMBL/GenBank/DDBJ databases">
        <authorList>
            <person name="Wolfe R."/>
            <person name="Danczak R."/>
            <person name="Wilkins M."/>
        </authorList>
    </citation>
    <scope>NUCLEOTIDE SEQUENCE [LARGE SCALE GENOMIC DNA]</scope>
    <source>
        <strain evidence="1">X2_MaxBin.013</strain>
    </source>
</reference>
<evidence type="ECO:0000313" key="1">
    <source>
        <dbReference type="EMBL" id="KAF0133533.1"/>
    </source>
</evidence>
<sequence>KTVFDGKYFLGGYYEEVLASGMTFVWHLYCFRPERA</sequence>
<gene>
    <name evidence="1" type="ORF">FD145_1260</name>
</gene>
<organism evidence="1 2">
    <name type="scientific">Candidatus Saganbacteria bacterium</name>
    <dbReference type="NCBI Taxonomy" id="2575572"/>
    <lineage>
        <taxon>Bacteria</taxon>
        <taxon>Bacillati</taxon>
        <taxon>Saganbacteria</taxon>
    </lineage>
</organism>
<feature type="non-terminal residue" evidence="1">
    <location>
        <position position="1"/>
    </location>
</feature>
<name>A0A833L087_UNCSA</name>
<comment type="caution">
    <text evidence="1">The sequence shown here is derived from an EMBL/GenBank/DDBJ whole genome shotgun (WGS) entry which is preliminary data.</text>
</comment>
<accession>A0A833L087</accession>
<protein>
    <submittedName>
        <fullName evidence="1">Uncharacterized protein</fullName>
    </submittedName>
</protein>
<evidence type="ECO:0000313" key="2">
    <source>
        <dbReference type="Proteomes" id="UP000488506"/>
    </source>
</evidence>
<proteinExistence type="predicted"/>
<dbReference type="AlphaFoldDB" id="A0A833L087"/>
<dbReference type="Proteomes" id="UP000488506">
    <property type="component" value="Unassembled WGS sequence"/>
</dbReference>